<gene>
    <name evidence="5" type="ORF">SAMN05192573_103285</name>
</gene>
<dbReference type="Pfam" id="PF12833">
    <property type="entry name" value="HTH_18"/>
    <property type="match status" value="1"/>
</dbReference>
<evidence type="ECO:0000256" key="3">
    <source>
        <dbReference type="ARBA" id="ARBA00023163"/>
    </source>
</evidence>
<evidence type="ECO:0000313" key="5">
    <source>
        <dbReference type="EMBL" id="SDG39449.1"/>
    </source>
</evidence>
<dbReference type="PANTHER" id="PTHR46796">
    <property type="entry name" value="HTH-TYPE TRANSCRIPTIONAL ACTIVATOR RHAS-RELATED"/>
    <property type="match status" value="1"/>
</dbReference>
<dbReference type="InterPro" id="IPR054015">
    <property type="entry name" value="ExsA-like_N"/>
</dbReference>
<dbReference type="InterPro" id="IPR050204">
    <property type="entry name" value="AraC_XylS_family_regulators"/>
</dbReference>
<dbReference type="PROSITE" id="PS01124">
    <property type="entry name" value="HTH_ARAC_FAMILY_2"/>
    <property type="match status" value="1"/>
</dbReference>
<dbReference type="SUPFAM" id="SSF46689">
    <property type="entry name" value="Homeodomain-like"/>
    <property type="match status" value="2"/>
</dbReference>
<dbReference type="EMBL" id="FNCG01000003">
    <property type="protein sequence ID" value="SDG39449.1"/>
    <property type="molecule type" value="Genomic_DNA"/>
</dbReference>
<dbReference type="AlphaFoldDB" id="A0A1G7TXG7"/>
<evidence type="ECO:0000259" key="4">
    <source>
        <dbReference type="PROSITE" id="PS01124"/>
    </source>
</evidence>
<dbReference type="STRING" id="551996.SAMN05192573_103285"/>
<dbReference type="Gene3D" id="1.10.10.60">
    <property type="entry name" value="Homeodomain-like"/>
    <property type="match status" value="2"/>
</dbReference>
<organism evidence="5 6">
    <name type="scientific">Mucilaginibacter gossypii</name>
    <dbReference type="NCBI Taxonomy" id="551996"/>
    <lineage>
        <taxon>Bacteria</taxon>
        <taxon>Pseudomonadati</taxon>
        <taxon>Bacteroidota</taxon>
        <taxon>Sphingobacteriia</taxon>
        <taxon>Sphingobacteriales</taxon>
        <taxon>Sphingobacteriaceae</taxon>
        <taxon>Mucilaginibacter</taxon>
    </lineage>
</organism>
<dbReference type="Pfam" id="PF22200">
    <property type="entry name" value="ExsA_N"/>
    <property type="match status" value="1"/>
</dbReference>
<sequence>MEIIQVPEVTRHHSHISAGEITFVDYHDRGSAFRTRVFFSRCAVSFVQNGQKQIYRAAENTILTPGYGMLIPEGNSIIAEHSNNAEPYGSVIVFFPRSIGQEFTVSRPGKGGASASDMPYIYFKTNAYINEYVRNIKSLIAGRQSLSYEMALLKLTELLTALHELAPELLSGMFGTPADISLKTVVENNLLGSLTLDELAFLSNRSVSSFKRDFERDYGVAPQKYIRERKLEMACTELLKGKSASELYLDYGYQHVSNFNTAFKRKYGVTPANYRKTP</sequence>
<keyword evidence="1" id="KW-0805">Transcription regulation</keyword>
<dbReference type="InterPro" id="IPR009057">
    <property type="entry name" value="Homeodomain-like_sf"/>
</dbReference>
<reference evidence="6" key="1">
    <citation type="submission" date="2016-10" db="EMBL/GenBank/DDBJ databases">
        <authorList>
            <person name="Varghese N."/>
            <person name="Submissions S."/>
        </authorList>
    </citation>
    <scope>NUCLEOTIDE SEQUENCE [LARGE SCALE GENOMIC DNA]</scope>
    <source>
        <strain evidence="6">Gh-67</strain>
    </source>
</reference>
<dbReference type="GO" id="GO:0043565">
    <property type="term" value="F:sequence-specific DNA binding"/>
    <property type="evidence" value="ECO:0007669"/>
    <property type="project" value="InterPro"/>
</dbReference>
<dbReference type="PANTHER" id="PTHR46796:SF6">
    <property type="entry name" value="ARAC SUBFAMILY"/>
    <property type="match status" value="1"/>
</dbReference>
<keyword evidence="3" id="KW-0804">Transcription</keyword>
<dbReference type="RefSeq" id="WP_091164144.1">
    <property type="nucleotide sequence ID" value="NZ_FNCG01000003.1"/>
</dbReference>
<proteinExistence type="predicted"/>
<keyword evidence="2 5" id="KW-0238">DNA-binding</keyword>
<dbReference type="GO" id="GO:0003700">
    <property type="term" value="F:DNA-binding transcription factor activity"/>
    <property type="evidence" value="ECO:0007669"/>
    <property type="project" value="InterPro"/>
</dbReference>
<dbReference type="PRINTS" id="PR00032">
    <property type="entry name" value="HTHARAC"/>
</dbReference>
<accession>A0A1G7TXG7</accession>
<dbReference type="InterPro" id="IPR018060">
    <property type="entry name" value="HTH_AraC"/>
</dbReference>
<dbReference type="InterPro" id="IPR020449">
    <property type="entry name" value="Tscrpt_reg_AraC-type_HTH"/>
</dbReference>
<name>A0A1G7TXG7_9SPHI</name>
<dbReference type="SMART" id="SM00342">
    <property type="entry name" value="HTH_ARAC"/>
    <property type="match status" value="1"/>
</dbReference>
<evidence type="ECO:0000256" key="1">
    <source>
        <dbReference type="ARBA" id="ARBA00023015"/>
    </source>
</evidence>
<keyword evidence="6" id="KW-1185">Reference proteome</keyword>
<dbReference type="Proteomes" id="UP000199705">
    <property type="component" value="Unassembled WGS sequence"/>
</dbReference>
<evidence type="ECO:0000313" key="6">
    <source>
        <dbReference type="Proteomes" id="UP000199705"/>
    </source>
</evidence>
<protein>
    <submittedName>
        <fullName evidence="5">AraC-type DNA-binding protein</fullName>
    </submittedName>
</protein>
<evidence type="ECO:0000256" key="2">
    <source>
        <dbReference type="ARBA" id="ARBA00023125"/>
    </source>
</evidence>
<feature type="domain" description="HTH araC/xylS-type" evidence="4">
    <location>
        <begin position="180"/>
        <end position="277"/>
    </location>
</feature>